<feature type="transmembrane region" description="Helical" evidence="11">
    <location>
        <begin position="129"/>
        <end position="152"/>
    </location>
</feature>
<dbReference type="GO" id="GO:0005789">
    <property type="term" value="C:endoplasmic reticulum membrane"/>
    <property type="evidence" value="ECO:0007669"/>
    <property type="project" value="TreeGrafter"/>
</dbReference>
<dbReference type="InterPro" id="IPR002076">
    <property type="entry name" value="ELO_fam"/>
</dbReference>
<evidence type="ECO:0000256" key="10">
    <source>
        <dbReference type="ARBA" id="ARBA00023160"/>
    </source>
</evidence>
<evidence type="ECO:0000256" key="11">
    <source>
        <dbReference type="RuleBase" id="RU361115"/>
    </source>
</evidence>
<comment type="pathway">
    <text evidence="2">Lipid metabolism; fatty acid biosynthesis.</text>
</comment>
<dbReference type="Proteomes" id="UP000046393">
    <property type="component" value="Unplaced"/>
</dbReference>
<dbReference type="WBParaSite" id="SMUV_0000970401-mRNA-1">
    <property type="protein sequence ID" value="SMUV_0000970401-mRNA-1"/>
    <property type="gene ID" value="SMUV_0000970401"/>
</dbReference>
<dbReference type="EC" id="2.3.1.199" evidence="11"/>
<dbReference type="UniPathway" id="UPA00094"/>
<dbReference type="PANTHER" id="PTHR11157:SF26">
    <property type="entry name" value="ELONGATION OF LONG CHAIN FATTY ACIDS PROTEIN 1"/>
    <property type="match status" value="1"/>
</dbReference>
<name>A0A0N5AXM5_9BILA</name>
<keyword evidence="9 11" id="KW-0472">Membrane</keyword>
<keyword evidence="10 11" id="KW-0275">Fatty acid biosynthesis</keyword>
<comment type="similarity">
    <text evidence="11">Belongs to the ELO family.</text>
</comment>
<feature type="transmembrane region" description="Helical" evidence="11">
    <location>
        <begin position="52"/>
        <end position="70"/>
    </location>
</feature>
<dbReference type="GO" id="GO:0009922">
    <property type="term" value="F:fatty acid elongase activity"/>
    <property type="evidence" value="ECO:0007669"/>
    <property type="project" value="UniProtKB-EC"/>
</dbReference>
<feature type="transmembrane region" description="Helical" evidence="11">
    <location>
        <begin position="159"/>
        <end position="179"/>
    </location>
</feature>
<dbReference type="GO" id="GO:0019367">
    <property type="term" value="P:fatty acid elongation, saturated fatty acid"/>
    <property type="evidence" value="ECO:0007669"/>
    <property type="project" value="TreeGrafter"/>
</dbReference>
<evidence type="ECO:0000256" key="2">
    <source>
        <dbReference type="ARBA" id="ARBA00005194"/>
    </source>
</evidence>
<evidence type="ECO:0000256" key="5">
    <source>
        <dbReference type="ARBA" id="ARBA00022692"/>
    </source>
</evidence>
<dbReference type="GO" id="GO:0034625">
    <property type="term" value="P:fatty acid elongation, monounsaturated fatty acid"/>
    <property type="evidence" value="ECO:0007669"/>
    <property type="project" value="TreeGrafter"/>
</dbReference>
<dbReference type="AlphaFoldDB" id="A0A0N5AXM5"/>
<dbReference type="GO" id="GO:0042761">
    <property type="term" value="P:very long-chain fatty acid biosynthetic process"/>
    <property type="evidence" value="ECO:0007669"/>
    <property type="project" value="TreeGrafter"/>
</dbReference>
<reference evidence="13" key="1">
    <citation type="submission" date="2017-02" db="UniProtKB">
        <authorList>
            <consortium name="WormBaseParasite"/>
        </authorList>
    </citation>
    <scope>IDENTIFICATION</scope>
</reference>
<organism evidence="12 13">
    <name type="scientific">Syphacia muris</name>
    <dbReference type="NCBI Taxonomy" id="451379"/>
    <lineage>
        <taxon>Eukaryota</taxon>
        <taxon>Metazoa</taxon>
        <taxon>Ecdysozoa</taxon>
        <taxon>Nematoda</taxon>
        <taxon>Chromadorea</taxon>
        <taxon>Rhabditida</taxon>
        <taxon>Spirurina</taxon>
        <taxon>Oxyuridomorpha</taxon>
        <taxon>Oxyuroidea</taxon>
        <taxon>Oxyuridae</taxon>
        <taxon>Syphacia</taxon>
    </lineage>
</organism>
<dbReference type="GO" id="GO:0030148">
    <property type="term" value="P:sphingolipid biosynthetic process"/>
    <property type="evidence" value="ECO:0007669"/>
    <property type="project" value="TreeGrafter"/>
</dbReference>
<protein>
    <recommendedName>
        <fullName evidence="11">Elongation of very long chain fatty acids protein</fullName>
        <ecNumber evidence="11">2.3.1.199</ecNumber>
    </recommendedName>
    <alternativeName>
        <fullName evidence="11">Very-long-chain 3-oxoacyl-CoA synthase</fullName>
    </alternativeName>
</protein>
<accession>A0A0N5AXM5</accession>
<feature type="transmembrane region" description="Helical" evidence="11">
    <location>
        <begin position="77"/>
        <end position="96"/>
    </location>
</feature>
<dbReference type="GO" id="GO:0034626">
    <property type="term" value="P:fatty acid elongation, polyunsaturated fatty acid"/>
    <property type="evidence" value="ECO:0007669"/>
    <property type="project" value="TreeGrafter"/>
</dbReference>
<evidence type="ECO:0000256" key="6">
    <source>
        <dbReference type="ARBA" id="ARBA00022832"/>
    </source>
</evidence>
<feature type="transmembrane region" description="Helical" evidence="11">
    <location>
        <begin position="223"/>
        <end position="242"/>
    </location>
</feature>
<evidence type="ECO:0000256" key="9">
    <source>
        <dbReference type="ARBA" id="ARBA00023136"/>
    </source>
</evidence>
<evidence type="ECO:0000256" key="8">
    <source>
        <dbReference type="ARBA" id="ARBA00023098"/>
    </source>
</evidence>
<dbReference type="Pfam" id="PF01151">
    <property type="entry name" value="ELO"/>
    <property type="match status" value="1"/>
</dbReference>
<comment type="catalytic activity">
    <reaction evidence="11">
        <text>a very-long-chain acyl-CoA + malonyl-CoA + H(+) = a very-long-chain 3-oxoacyl-CoA + CO2 + CoA</text>
        <dbReference type="Rhea" id="RHEA:32727"/>
        <dbReference type="ChEBI" id="CHEBI:15378"/>
        <dbReference type="ChEBI" id="CHEBI:16526"/>
        <dbReference type="ChEBI" id="CHEBI:57287"/>
        <dbReference type="ChEBI" id="CHEBI:57384"/>
        <dbReference type="ChEBI" id="CHEBI:90725"/>
        <dbReference type="ChEBI" id="CHEBI:90736"/>
        <dbReference type="EC" id="2.3.1.199"/>
    </reaction>
</comment>
<sequence>MFTFKRVYLLPKLSDVFTLPKLDIDQLWNIVSSRQNYAGKLMAEWTVEHMTFIFQICVAYLLIVFGGQWAMKHRQPFELRILLAFWNAFLAISSIFEVSQTLPELYNIIQTHGFTASYCKLNNYENGTIGFATFVFVFSKIPELFDTVFLVLRKRQVVFLHWFHHLLTLLYSFWSLAFFAAFNRWAIAMNCFIHSTLYSYYFLRSLKIHVPGLIAKTITALQILQFIADLAILAASYNLVYINKVQCDFDVDVFKIGTIMNSFYLILFINFFLKSYIIGGGKAKYRAKTVDSKKAQ</sequence>
<keyword evidence="8 11" id="KW-0443">Lipid metabolism</keyword>
<dbReference type="PROSITE" id="PS01188">
    <property type="entry name" value="ELO"/>
    <property type="match status" value="1"/>
</dbReference>
<evidence type="ECO:0000313" key="13">
    <source>
        <dbReference type="WBParaSite" id="SMUV_0000970401-mRNA-1"/>
    </source>
</evidence>
<proteinExistence type="inferred from homology"/>
<keyword evidence="5 11" id="KW-0812">Transmembrane</keyword>
<keyword evidence="3 11" id="KW-0444">Lipid biosynthesis</keyword>
<dbReference type="PANTHER" id="PTHR11157">
    <property type="entry name" value="FATTY ACID ACYL TRANSFERASE-RELATED"/>
    <property type="match status" value="1"/>
</dbReference>
<dbReference type="InterPro" id="IPR030457">
    <property type="entry name" value="ELO_CS"/>
</dbReference>
<keyword evidence="7 11" id="KW-1133">Transmembrane helix</keyword>
<evidence type="ECO:0000256" key="4">
    <source>
        <dbReference type="ARBA" id="ARBA00022679"/>
    </source>
</evidence>
<evidence type="ECO:0000313" key="12">
    <source>
        <dbReference type="Proteomes" id="UP000046393"/>
    </source>
</evidence>
<evidence type="ECO:0000256" key="7">
    <source>
        <dbReference type="ARBA" id="ARBA00022989"/>
    </source>
</evidence>
<feature type="transmembrane region" description="Helical" evidence="11">
    <location>
        <begin position="185"/>
        <end position="203"/>
    </location>
</feature>
<keyword evidence="6 11" id="KW-0276">Fatty acid metabolism</keyword>
<dbReference type="STRING" id="451379.A0A0N5AXM5"/>
<keyword evidence="4 11" id="KW-0808">Transferase</keyword>
<comment type="subcellular location">
    <subcellularLocation>
        <location evidence="1">Membrane</location>
        <topology evidence="1">Multi-pass membrane protein</topology>
    </subcellularLocation>
</comment>
<evidence type="ECO:0000256" key="1">
    <source>
        <dbReference type="ARBA" id="ARBA00004141"/>
    </source>
</evidence>
<evidence type="ECO:0000256" key="3">
    <source>
        <dbReference type="ARBA" id="ARBA00022516"/>
    </source>
</evidence>
<keyword evidence="12" id="KW-1185">Reference proteome</keyword>
<feature type="transmembrane region" description="Helical" evidence="11">
    <location>
        <begin position="262"/>
        <end position="279"/>
    </location>
</feature>